<dbReference type="Gene3D" id="1.10.443.10">
    <property type="entry name" value="Intergrase catalytic core"/>
    <property type="match status" value="1"/>
</dbReference>
<dbReference type="AlphaFoldDB" id="A0A7V0I9V4"/>
<dbReference type="InterPro" id="IPR011010">
    <property type="entry name" value="DNA_brk_join_enz"/>
</dbReference>
<dbReference type="PANTHER" id="PTHR30349:SF77">
    <property type="entry name" value="TYROSINE RECOMBINASE XERC"/>
    <property type="match status" value="1"/>
</dbReference>
<accession>A0A7V0I9V4</accession>
<dbReference type="Proteomes" id="UP000885706">
    <property type="component" value="Unassembled WGS sequence"/>
</dbReference>
<dbReference type="GO" id="GO:0005737">
    <property type="term" value="C:cytoplasm"/>
    <property type="evidence" value="ECO:0007669"/>
    <property type="project" value="UniProtKB-SubCell"/>
</dbReference>
<dbReference type="InterPro" id="IPR050090">
    <property type="entry name" value="Tyrosine_recombinase_XerCD"/>
</dbReference>
<feature type="domain" description="Tyr recombinase" evidence="4">
    <location>
        <begin position="29"/>
        <end position="214"/>
    </location>
</feature>
<dbReference type="EMBL" id="DQWQ01000050">
    <property type="protein sequence ID" value="HDD35364.1"/>
    <property type="molecule type" value="Genomic_DNA"/>
</dbReference>
<proteinExistence type="predicted"/>
<dbReference type="InterPro" id="IPR013762">
    <property type="entry name" value="Integrase-like_cat_sf"/>
</dbReference>
<evidence type="ECO:0000259" key="4">
    <source>
        <dbReference type="PROSITE" id="PS51898"/>
    </source>
</evidence>
<evidence type="ECO:0000256" key="2">
    <source>
        <dbReference type="ARBA" id="ARBA00022908"/>
    </source>
</evidence>
<protein>
    <recommendedName>
        <fullName evidence="4">Tyr recombinase domain-containing protein</fullName>
    </recommendedName>
</protein>
<dbReference type="GO" id="GO:0015074">
    <property type="term" value="P:DNA integration"/>
    <property type="evidence" value="ECO:0007669"/>
    <property type="project" value="UniProtKB-KW"/>
</dbReference>
<organism evidence="5">
    <name type="scientific">Desulfofervidus auxilii</name>
    <dbReference type="NCBI Taxonomy" id="1621989"/>
    <lineage>
        <taxon>Bacteria</taxon>
        <taxon>Pseudomonadati</taxon>
        <taxon>Thermodesulfobacteriota</taxon>
        <taxon>Candidatus Desulfofervidia</taxon>
        <taxon>Candidatus Desulfofervidales</taxon>
        <taxon>Candidatus Desulfofervidaceae</taxon>
        <taxon>Candidatus Desulfofervidus</taxon>
    </lineage>
</organism>
<dbReference type="PROSITE" id="PS51898">
    <property type="entry name" value="TYR_RECOMBINASE"/>
    <property type="match status" value="1"/>
</dbReference>
<evidence type="ECO:0000256" key="3">
    <source>
        <dbReference type="ARBA" id="ARBA00023172"/>
    </source>
</evidence>
<feature type="non-terminal residue" evidence="5">
    <location>
        <position position="1"/>
    </location>
</feature>
<dbReference type="SUPFAM" id="SSF56349">
    <property type="entry name" value="DNA breaking-rejoining enzymes"/>
    <property type="match status" value="1"/>
</dbReference>
<comment type="subcellular location">
    <subcellularLocation>
        <location evidence="1">Cytoplasm</location>
    </subcellularLocation>
</comment>
<dbReference type="PANTHER" id="PTHR30349">
    <property type="entry name" value="PHAGE INTEGRASE-RELATED"/>
    <property type="match status" value="1"/>
</dbReference>
<comment type="caution">
    <text evidence="5">The sequence shown here is derived from an EMBL/GenBank/DDBJ whole genome shotgun (WGS) entry which is preliminary data.</text>
</comment>
<dbReference type="GO" id="GO:0003677">
    <property type="term" value="F:DNA binding"/>
    <property type="evidence" value="ECO:0007669"/>
    <property type="project" value="InterPro"/>
</dbReference>
<dbReference type="CDD" id="cd00798">
    <property type="entry name" value="INT_XerDC_C"/>
    <property type="match status" value="1"/>
</dbReference>
<sequence length="221" mass="25549">RSFLTFFAEKDIPSLPPEKVKLPKDRGEKTIHFLTIEQVKKLLETPDTKDVIGLRDRAILEVLFSTGLRVSELVSLNRDQIKIKPDTKDLEISIIGKGGHPRTVYLSERAVKWLREYLRTRGDKNKALFINYRGKDPSSRLTRRSVERIVKKYALLAGLPANTTCHTLRHSFATDLLMKGVDLRTVQEFLGHKNIVTTQVYTHVTRPRLREIHRKYHGLKD</sequence>
<dbReference type="InterPro" id="IPR002104">
    <property type="entry name" value="Integrase_catalytic"/>
</dbReference>
<name>A0A7V0I9V4_DESA2</name>
<evidence type="ECO:0000256" key="1">
    <source>
        <dbReference type="ARBA" id="ARBA00004496"/>
    </source>
</evidence>
<evidence type="ECO:0000313" key="5">
    <source>
        <dbReference type="EMBL" id="HDD35364.1"/>
    </source>
</evidence>
<dbReference type="GO" id="GO:0006310">
    <property type="term" value="P:DNA recombination"/>
    <property type="evidence" value="ECO:0007669"/>
    <property type="project" value="UniProtKB-KW"/>
</dbReference>
<gene>
    <name evidence="5" type="ORF">ENF30_01050</name>
</gene>
<keyword evidence="2" id="KW-0229">DNA integration</keyword>
<keyword evidence="3" id="KW-0233">DNA recombination</keyword>
<reference evidence="5" key="1">
    <citation type="journal article" date="2020" name="mSystems">
        <title>Genome- and Community-Level Interaction Insights into Carbon Utilization and Element Cycling Functions of Hydrothermarchaeota in Hydrothermal Sediment.</title>
        <authorList>
            <person name="Zhou Z."/>
            <person name="Liu Y."/>
            <person name="Xu W."/>
            <person name="Pan J."/>
            <person name="Luo Z.H."/>
            <person name="Li M."/>
        </authorList>
    </citation>
    <scope>NUCLEOTIDE SEQUENCE [LARGE SCALE GENOMIC DNA]</scope>
    <source>
        <strain evidence="5">HyVt-113</strain>
    </source>
</reference>
<dbReference type="Pfam" id="PF00589">
    <property type="entry name" value="Phage_integrase"/>
    <property type="match status" value="1"/>
</dbReference>